<keyword evidence="3" id="KW-1185">Reference proteome</keyword>
<organism evidence="2 3">
    <name type="scientific">Paenimyroides tangerinum</name>
    <dbReference type="NCBI Taxonomy" id="2488728"/>
    <lineage>
        <taxon>Bacteria</taxon>
        <taxon>Pseudomonadati</taxon>
        <taxon>Bacteroidota</taxon>
        <taxon>Flavobacteriia</taxon>
        <taxon>Flavobacteriales</taxon>
        <taxon>Flavobacteriaceae</taxon>
        <taxon>Paenimyroides</taxon>
    </lineage>
</organism>
<comment type="caution">
    <text evidence="2">The sequence shown here is derived from an EMBL/GenBank/DDBJ whole genome shotgun (WGS) entry which is preliminary data.</text>
</comment>
<dbReference type="Proteomes" id="UP000275719">
    <property type="component" value="Unassembled WGS sequence"/>
</dbReference>
<feature type="domain" description="Phage terminase large subunit N-terminal" evidence="1">
    <location>
        <begin position="55"/>
        <end position="214"/>
    </location>
</feature>
<dbReference type="RefSeq" id="WP_125018407.1">
    <property type="nucleotide sequence ID" value="NZ_RQVQ01000010.1"/>
</dbReference>
<sequence>MLTDQEIIELEQLLKIEELNVLPNEVNDNYRFLKKQFEEQTYVNENLVKGSKGVVLEGGARSGKTYSSLYFILYICLHVEQTCVINIVRETYNEFKTTLYLDFKKILREFGLPNPFETAKDVQSFYIGKNQINFMGADQPSKVHGATSDYLYFNEMLTIDQQVFKNLTMRCNKFWIADFNPSVTEHWVFNEVITRDDVGHLRSTFRGNPHIPIGQKIEILASEPWLPGSYVVEDDIIKCYNKKTGKLEPISDCNQPPAHPKNTRQGTANEFFWKVYGLGLRGAMTGIIFDNVSYITDWPEDIARTYGLDFGFTNDPTALTGFGEDEHNIWIELLLYEPIDHPDDLDTVLVSLGVEKDVPITADSSDKYTGENKGTVEMVRALKKKGYSIRKVSKNKGVVFWIGSMKKKKIHLVIRNEKLGKFAKIEQQNYRFKEVNGIPINQPIDKFNHMWDSGRYAHMAYNNPLTLHQTTQSLNELGINY</sequence>
<dbReference type="Gene3D" id="3.40.50.300">
    <property type="entry name" value="P-loop containing nucleotide triphosphate hydrolases"/>
    <property type="match status" value="1"/>
</dbReference>
<evidence type="ECO:0000313" key="3">
    <source>
        <dbReference type="Proteomes" id="UP000275719"/>
    </source>
</evidence>
<dbReference type="EMBL" id="RQVQ01000010">
    <property type="protein sequence ID" value="RRJ91518.1"/>
    <property type="molecule type" value="Genomic_DNA"/>
</dbReference>
<dbReference type="Pfam" id="PF04466">
    <property type="entry name" value="Terminase_3"/>
    <property type="match status" value="1"/>
</dbReference>
<gene>
    <name evidence="2" type="ORF">EG240_05800</name>
</gene>
<dbReference type="InterPro" id="IPR027417">
    <property type="entry name" value="P-loop_NTPase"/>
</dbReference>
<evidence type="ECO:0000259" key="1">
    <source>
        <dbReference type="Pfam" id="PF04466"/>
    </source>
</evidence>
<dbReference type="Gene3D" id="3.30.420.280">
    <property type="match status" value="1"/>
</dbReference>
<accession>A0A3P3WAR5</accession>
<reference evidence="2 3" key="1">
    <citation type="submission" date="2018-11" db="EMBL/GenBank/DDBJ databases">
        <title>Flavobacterium sp. nov., YIM 102701-2 draft genome.</title>
        <authorList>
            <person name="Li G."/>
            <person name="Jiang Y."/>
        </authorList>
    </citation>
    <scope>NUCLEOTIDE SEQUENCE [LARGE SCALE GENOMIC DNA]</scope>
    <source>
        <strain evidence="2 3">YIM 102701-2</strain>
    </source>
</reference>
<protein>
    <submittedName>
        <fullName evidence="2">Terminase</fullName>
    </submittedName>
</protein>
<dbReference type="AlphaFoldDB" id="A0A3P3WAR5"/>
<proteinExistence type="predicted"/>
<dbReference type="InterPro" id="IPR035412">
    <property type="entry name" value="Terminase_L_N"/>
</dbReference>
<evidence type="ECO:0000313" key="2">
    <source>
        <dbReference type="EMBL" id="RRJ91518.1"/>
    </source>
</evidence>
<dbReference type="OrthoDB" id="9768556at2"/>
<name>A0A3P3WAR5_9FLAO</name>